<dbReference type="InterPro" id="IPR009061">
    <property type="entry name" value="DNA-bd_dom_put_sf"/>
</dbReference>
<accession>A0A7K3LH73</accession>
<name>A0A7K3LH73_9MYCO</name>
<evidence type="ECO:0000259" key="1">
    <source>
        <dbReference type="Pfam" id="PF12728"/>
    </source>
</evidence>
<proteinExistence type="predicted"/>
<sequence length="55" mass="6131">MSEAPALTIGQAASRLGVDVQVVRRWVRTEQCPTVRIGRATRVPAWWVAEQLSRA</sequence>
<dbReference type="Pfam" id="PF12728">
    <property type="entry name" value="HTH_17"/>
    <property type="match status" value="1"/>
</dbReference>
<comment type="caution">
    <text evidence="2">The sequence shown here is derived from an EMBL/GenBank/DDBJ whole genome shotgun (WGS) entry which is preliminary data.</text>
</comment>
<dbReference type="AlphaFoldDB" id="A0A7K3LH73"/>
<reference evidence="2 3" key="1">
    <citation type="submission" date="2020-01" db="EMBL/GenBank/DDBJ databases">
        <authorList>
            <person name="Sanchez-Estrada R."/>
            <person name="Gonzalez-Y-Merchand J.A."/>
            <person name="Rivera-Gutierrez S."/>
        </authorList>
    </citation>
    <scope>NUCLEOTIDE SEQUENCE [LARGE SCALE GENOMIC DNA]</scope>
    <source>
        <strain evidence="2 3">CST 7247</strain>
    </source>
</reference>
<evidence type="ECO:0000313" key="3">
    <source>
        <dbReference type="Proteomes" id="UP000466523"/>
    </source>
</evidence>
<gene>
    <name evidence="2" type="ORF">GWR20_21650</name>
</gene>
<dbReference type="SUPFAM" id="SSF46955">
    <property type="entry name" value="Putative DNA-binding domain"/>
    <property type="match status" value="1"/>
</dbReference>
<dbReference type="EMBL" id="JAACYR010000116">
    <property type="protein sequence ID" value="NDJ91714.1"/>
    <property type="molecule type" value="Genomic_DNA"/>
</dbReference>
<dbReference type="Proteomes" id="UP000466523">
    <property type="component" value="Unassembled WGS sequence"/>
</dbReference>
<dbReference type="RefSeq" id="WP_162113201.1">
    <property type="nucleotide sequence ID" value="NZ_JAACYR010000116.1"/>
</dbReference>
<dbReference type="InterPro" id="IPR041657">
    <property type="entry name" value="HTH_17"/>
</dbReference>
<evidence type="ECO:0000313" key="2">
    <source>
        <dbReference type="EMBL" id="NDJ91714.1"/>
    </source>
</evidence>
<feature type="domain" description="Helix-turn-helix" evidence="1">
    <location>
        <begin position="7"/>
        <end position="45"/>
    </location>
</feature>
<protein>
    <submittedName>
        <fullName evidence="2">Helix-turn-helix domain-containing protein</fullName>
    </submittedName>
</protein>
<organism evidence="2 3">
    <name type="scientific">Mycolicibacter kumamotonensis</name>
    <dbReference type="NCBI Taxonomy" id="354243"/>
    <lineage>
        <taxon>Bacteria</taxon>
        <taxon>Bacillati</taxon>
        <taxon>Actinomycetota</taxon>
        <taxon>Actinomycetes</taxon>
        <taxon>Mycobacteriales</taxon>
        <taxon>Mycobacteriaceae</taxon>
        <taxon>Mycolicibacter</taxon>
    </lineage>
</organism>